<dbReference type="AlphaFoldDB" id="A0A5N6K3A9"/>
<name>A0A5N6K3A9_MONLA</name>
<evidence type="ECO:0000313" key="2">
    <source>
        <dbReference type="Proteomes" id="UP000326757"/>
    </source>
</evidence>
<dbReference type="EMBL" id="VIGI01000008">
    <property type="protein sequence ID" value="KAB8296759.1"/>
    <property type="molecule type" value="Genomic_DNA"/>
</dbReference>
<dbReference type="Proteomes" id="UP000326757">
    <property type="component" value="Unassembled WGS sequence"/>
</dbReference>
<proteinExistence type="predicted"/>
<protein>
    <submittedName>
        <fullName evidence="1">Uncharacterized protein</fullName>
    </submittedName>
</protein>
<reference evidence="1 2" key="1">
    <citation type="submission" date="2019-06" db="EMBL/GenBank/DDBJ databases">
        <title>Genome Sequence of the Brown Rot Fungal Pathogen Monilinia laxa.</title>
        <authorList>
            <person name="De Miccolis Angelini R.M."/>
            <person name="Landi L."/>
            <person name="Abate D."/>
            <person name="Pollastro S."/>
            <person name="Romanazzi G."/>
            <person name="Faretra F."/>
        </authorList>
    </citation>
    <scope>NUCLEOTIDE SEQUENCE [LARGE SCALE GENOMIC DNA]</scope>
    <source>
        <strain evidence="1 2">Mlax316</strain>
    </source>
</reference>
<keyword evidence="2" id="KW-1185">Reference proteome</keyword>
<dbReference type="OrthoDB" id="4725912at2759"/>
<organism evidence="1 2">
    <name type="scientific">Monilinia laxa</name>
    <name type="common">Brown rot fungus</name>
    <name type="synonym">Sclerotinia laxa</name>
    <dbReference type="NCBI Taxonomy" id="61186"/>
    <lineage>
        <taxon>Eukaryota</taxon>
        <taxon>Fungi</taxon>
        <taxon>Dikarya</taxon>
        <taxon>Ascomycota</taxon>
        <taxon>Pezizomycotina</taxon>
        <taxon>Leotiomycetes</taxon>
        <taxon>Helotiales</taxon>
        <taxon>Sclerotiniaceae</taxon>
        <taxon>Monilinia</taxon>
    </lineage>
</organism>
<comment type="caution">
    <text evidence="1">The sequence shown here is derived from an EMBL/GenBank/DDBJ whole genome shotgun (WGS) entry which is preliminary data.</text>
</comment>
<gene>
    <name evidence="1" type="ORF">EYC80_002176</name>
</gene>
<accession>A0A5N6K3A9</accession>
<sequence>MTTIGTTPIYHEVPLQAVNSQPSESLHQTLTVDFSWKKFKSLITTTGTDAPSKPLYIVSYKSFKPNLVFKSSLDDSTLGTGTLHPISIDSDCSVRGRPIKIKALKRFKTEYTHLSHTFSSSDTNIDSPPVQMTWTSSSGWKTWDFICLDQHQMPVAKFSANTMSLRNVGRIEFLDPRVMANEAFREEIVVVGMTLMYTMVLRTTSILSLFGAFIARPGRKEEGKAHAL</sequence>
<evidence type="ECO:0000313" key="1">
    <source>
        <dbReference type="EMBL" id="KAB8296759.1"/>
    </source>
</evidence>